<feature type="region of interest" description="Disordered" evidence="1">
    <location>
        <begin position="26"/>
        <end position="46"/>
    </location>
</feature>
<dbReference type="RefSeq" id="WP_406638715.1">
    <property type="nucleotide sequence ID" value="NZ_CP148033.1"/>
</dbReference>
<dbReference type="Proteomes" id="UP001623384">
    <property type="component" value="Chromosome"/>
</dbReference>
<organism evidence="2 3">
    <name type="scientific">Pseudarthrobacter quantipunctorum</name>
    <dbReference type="NCBI Taxonomy" id="3128980"/>
    <lineage>
        <taxon>Bacteria</taxon>
        <taxon>Bacillati</taxon>
        <taxon>Actinomycetota</taxon>
        <taxon>Actinomycetes</taxon>
        <taxon>Micrococcales</taxon>
        <taxon>Micrococcaceae</taxon>
        <taxon>Pseudarthrobacter</taxon>
    </lineage>
</organism>
<evidence type="ECO:0000256" key="1">
    <source>
        <dbReference type="SAM" id="MobiDB-lite"/>
    </source>
</evidence>
<accession>A0ABZ2RA17</accession>
<dbReference type="EMBL" id="CP148033">
    <property type="protein sequence ID" value="WXK95263.1"/>
    <property type="molecule type" value="Genomic_DNA"/>
</dbReference>
<reference evidence="2 3" key="1">
    <citation type="submission" date="2024-03" db="EMBL/GenBank/DDBJ databases">
        <title>Rhodococcus navarretei sp. nov. and Pseudarthrobacter quantumdoti sp. nov., two new species with the ability to biosynthesize Quantum Dots isolated from soil samples at Union Glacier, Antarctica.</title>
        <authorList>
            <person name="Vargas M."/>
        </authorList>
    </citation>
    <scope>NUCLEOTIDE SEQUENCE [LARGE SCALE GENOMIC DNA]</scope>
    <source>
        <strain evidence="2 3">RC-2-3</strain>
    </source>
</reference>
<gene>
    <name evidence="2" type="ORF">WHH00_15760</name>
</gene>
<proteinExistence type="predicted"/>
<sequence>MVPASGAGPEGFTAQTAMASTPLAAAARTAGRHSPLGLVASFPDTA</sequence>
<protein>
    <submittedName>
        <fullName evidence="2">Uncharacterized protein</fullName>
    </submittedName>
</protein>
<name>A0ABZ2RA17_9MICC</name>
<keyword evidence="3" id="KW-1185">Reference proteome</keyword>
<evidence type="ECO:0000313" key="3">
    <source>
        <dbReference type="Proteomes" id="UP001623384"/>
    </source>
</evidence>
<evidence type="ECO:0000313" key="2">
    <source>
        <dbReference type="EMBL" id="WXK95263.1"/>
    </source>
</evidence>